<evidence type="ECO:0000313" key="7">
    <source>
        <dbReference type="EMBL" id="OAE30554.1"/>
    </source>
</evidence>
<dbReference type="Pfam" id="PF08240">
    <property type="entry name" value="ADH_N"/>
    <property type="match status" value="1"/>
</dbReference>
<dbReference type="EMBL" id="LVLJ01001300">
    <property type="protein sequence ID" value="OAE30554.1"/>
    <property type="molecule type" value="Genomic_DNA"/>
</dbReference>
<name>A0A176WC89_MARPO</name>
<dbReference type="GO" id="GO:0016616">
    <property type="term" value="F:oxidoreductase activity, acting on the CH-OH group of donors, NAD or NADP as acceptor"/>
    <property type="evidence" value="ECO:0007669"/>
    <property type="project" value="InterPro"/>
</dbReference>
<protein>
    <recommendedName>
        <fullName evidence="6">Enoyl reductase (ER) domain-containing protein</fullName>
    </recommendedName>
</protein>
<proteinExistence type="inferred from homology"/>
<dbReference type="FunFam" id="3.40.50.720:FF:000022">
    <property type="entry name" value="Cinnamyl alcohol dehydrogenase"/>
    <property type="match status" value="1"/>
</dbReference>
<accession>A0A176WC89</accession>
<dbReference type="PROSITE" id="PS00059">
    <property type="entry name" value="ADH_ZINC"/>
    <property type="match status" value="1"/>
</dbReference>
<evidence type="ECO:0000313" key="8">
    <source>
        <dbReference type="Proteomes" id="UP000077202"/>
    </source>
</evidence>
<comment type="similarity">
    <text evidence="5">Belongs to the zinc-containing alcohol dehydrogenase family.</text>
</comment>
<evidence type="ECO:0000256" key="4">
    <source>
        <dbReference type="ARBA" id="ARBA00023002"/>
    </source>
</evidence>
<dbReference type="AlphaFoldDB" id="A0A176WC89"/>
<dbReference type="InterPro" id="IPR013149">
    <property type="entry name" value="ADH-like_C"/>
</dbReference>
<evidence type="ECO:0000256" key="3">
    <source>
        <dbReference type="ARBA" id="ARBA00022833"/>
    </source>
</evidence>
<keyword evidence="8" id="KW-1185">Reference proteome</keyword>
<feature type="domain" description="Enoyl reductase (ER)" evidence="6">
    <location>
        <begin position="42"/>
        <end position="371"/>
    </location>
</feature>
<evidence type="ECO:0000256" key="2">
    <source>
        <dbReference type="ARBA" id="ARBA00022723"/>
    </source>
</evidence>
<dbReference type="InterPro" id="IPR013154">
    <property type="entry name" value="ADH-like_N"/>
</dbReference>
<dbReference type="InterPro" id="IPR036291">
    <property type="entry name" value="NAD(P)-bd_dom_sf"/>
</dbReference>
<gene>
    <name evidence="7" type="ORF">AXG93_4877s1060</name>
</gene>
<evidence type="ECO:0000259" key="6">
    <source>
        <dbReference type="SMART" id="SM00829"/>
    </source>
</evidence>
<dbReference type="InterPro" id="IPR002328">
    <property type="entry name" value="ADH_Zn_CS"/>
</dbReference>
<dbReference type="SMART" id="SM00829">
    <property type="entry name" value="PKS_ER"/>
    <property type="match status" value="1"/>
</dbReference>
<dbReference type="InterPro" id="IPR011032">
    <property type="entry name" value="GroES-like_sf"/>
</dbReference>
<comment type="cofactor">
    <cofactor evidence="1 5">
        <name>Zn(2+)</name>
        <dbReference type="ChEBI" id="CHEBI:29105"/>
    </cofactor>
</comment>
<dbReference type="InterPro" id="IPR047109">
    <property type="entry name" value="CAD-like"/>
</dbReference>
<dbReference type="InterPro" id="IPR020843">
    <property type="entry name" value="ER"/>
</dbReference>
<dbReference type="PANTHER" id="PTHR42683">
    <property type="entry name" value="ALDEHYDE REDUCTASE"/>
    <property type="match status" value="1"/>
</dbReference>
<dbReference type="SUPFAM" id="SSF50129">
    <property type="entry name" value="GroES-like"/>
    <property type="match status" value="1"/>
</dbReference>
<evidence type="ECO:0000256" key="1">
    <source>
        <dbReference type="ARBA" id="ARBA00001947"/>
    </source>
</evidence>
<dbReference type="Pfam" id="PF00107">
    <property type="entry name" value="ADH_zinc_N"/>
    <property type="match status" value="1"/>
</dbReference>
<keyword evidence="2 5" id="KW-0479">Metal-binding</keyword>
<keyword evidence="3 5" id="KW-0862">Zinc</keyword>
<sequence>MSARTVGGEGNCVAHGRCRSSSSPKMASETKAIGWAARDTSGHMSPIEFSRRALGPKDVKFSIKFCGVCHSDWSTVTGEWGPPMFPVVPGHEIVGVVEEVGSEVTKLKVGDHAGVSTYVNSCGSCRICEKKLPQHCNGVVWVYNSVDHADGLPTYGGYSNLMVVNERFCLVLPKNLPLDGAAPLLCAGATVYSPMKRYGMGKNGNRFGVVGLGGLGHMALKFAKSFGMHATVISTSPAKEKMAREELGADNFIVSKDPKQMEASVGTLDFIIDTVSAIHPLDPLLNLLAPQGQLIFVGGGVGKCEFDSLPLCFGGKSIGSSCIATLEELQEMLDYCGEKNLVCTIEKIPIDYINEAYKRMNKGDVHFRFVIDVGNTLKPQN</sequence>
<dbReference type="SUPFAM" id="SSF51735">
    <property type="entry name" value="NAD(P)-binding Rossmann-fold domains"/>
    <property type="match status" value="1"/>
</dbReference>
<keyword evidence="4" id="KW-0560">Oxidoreductase</keyword>
<evidence type="ECO:0000256" key="5">
    <source>
        <dbReference type="RuleBase" id="RU361277"/>
    </source>
</evidence>
<reference evidence="7" key="1">
    <citation type="submission" date="2016-03" db="EMBL/GenBank/DDBJ databases">
        <title>Mechanisms controlling the formation of the plant cell surface in tip-growing cells are functionally conserved among land plants.</title>
        <authorList>
            <person name="Honkanen S."/>
            <person name="Jones V.A."/>
            <person name="Morieri G."/>
            <person name="Champion C."/>
            <person name="Hetherington A.J."/>
            <person name="Kelly S."/>
            <person name="Saint-Marcoux D."/>
            <person name="Proust H."/>
            <person name="Prescott H."/>
            <person name="Dolan L."/>
        </authorList>
    </citation>
    <scope>NUCLEOTIDE SEQUENCE [LARGE SCALE GENOMIC DNA]</scope>
    <source>
        <tissue evidence="7">Whole gametophyte</tissue>
    </source>
</reference>
<dbReference type="Proteomes" id="UP000077202">
    <property type="component" value="Unassembled WGS sequence"/>
</dbReference>
<organism evidence="7 8">
    <name type="scientific">Marchantia polymorpha subsp. ruderalis</name>
    <dbReference type="NCBI Taxonomy" id="1480154"/>
    <lineage>
        <taxon>Eukaryota</taxon>
        <taxon>Viridiplantae</taxon>
        <taxon>Streptophyta</taxon>
        <taxon>Embryophyta</taxon>
        <taxon>Marchantiophyta</taxon>
        <taxon>Marchantiopsida</taxon>
        <taxon>Marchantiidae</taxon>
        <taxon>Marchantiales</taxon>
        <taxon>Marchantiaceae</taxon>
        <taxon>Marchantia</taxon>
    </lineage>
</organism>
<dbReference type="Gene3D" id="3.90.180.10">
    <property type="entry name" value="Medium-chain alcohol dehydrogenases, catalytic domain"/>
    <property type="match status" value="1"/>
</dbReference>
<comment type="caution">
    <text evidence="7">The sequence shown here is derived from an EMBL/GenBank/DDBJ whole genome shotgun (WGS) entry which is preliminary data.</text>
</comment>
<dbReference type="GO" id="GO:0008270">
    <property type="term" value="F:zinc ion binding"/>
    <property type="evidence" value="ECO:0007669"/>
    <property type="project" value="InterPro"/>
</dbReference>
<dbReference type="Gene3D" id="3.40.50.720">
    <property type="entry name" value="NAD(P)-binding Rossmann-like Domain"/>
    <property type="match status" value="1"/>
</dbReference>
<dbReference type="CDD" id="cd05283">
    <property type="entry name" value="CAD1"/>
    <property type="match status" value="1"/>
</dbReference>